<evidence type="ECO:0008006" key="4">
    <source>
        <dbReference type="Google" id="ProtNLM"/>
    </source>
</evidence>
<dbReference type="AlphaFoldDB" id="C8W103"/>
<protein>
    <recommendedName>
        <fullName evidence="4">Stage III sporulation protein AF</fullName>
    </recommendedName>
</protein>
<dbReference type="eggNOG" id="ENOG5032R4I">
    <property type="taxonomic scope" value="Bacteria"/>
</dbReference>
<gene>
    <name evidence="2" type="ordered locus">Dtox_2606</name>
</gene>
<proteinExistence type="predicted"/>
<evidence type="ECO:0000313" key="3">
    <source>
        <dbReference type="Proteomes" id="UP000002217"/>
    </source>
</evidence>
<sequence length="215" mass="23993">METIKTLVQNLILIVVLTVFLEMLLPSGIMKRYVKVIMGLVVLVSFLQTGSGLLHQNIDLFLPASTNLPANQEEAKQIMAAGQQLAGQNQSEALHKYREGLEHQVSAIASLNGQLSIKEVHVAIQDDPQNKDYGKLQEINMTVTARIKKSENEEELNPLIEPVDIQLTEKSDEVEKVNSTNLKNNPKTEEIEEVKETVASFYNLSPNQVKISCQE</sequence>
<dbReference type="HOGENOM" id="CLU_094201_0_0_9"/>
<name>C8W103_DESAS</name>
<keyword evidence="1" id="KW-0812">Transmembrane</keyword>
<accession>C8W103</accession>
<evidence type="ECO:0000256" key="1">
    <source>
        <dbReference type="SAM" id="Phobius"/>
    </source>
</evidence>
<keyword evidence="1" id="KW-0472">Membrane</keyword>
<dbReference type="KEGG" id="dae:Dtox_2606"/>
<dbReference type="Proteomes" id="UP000002217">
    <property type="component" value="Chromosome"/>
</dbReference>
<dbReference type="Pfam" id="PF09581">
    <property type="entry name" value="Spore_III_AF"/>
    <property type="match status" value="1"/>
</dbReference>
<dbReference type="InterPro" id="IPR014245">
    <property type="entry name" value="Spore_III_AF"/>
</dbReference>
<dbReference type="EMBL" id="CP001720">
    <property type="protein sequence ID" value="ACV63399.1"/>
    <property type="molecule type" value="Genomic_DNA"/>
</dbReference>
<keyword evidence="3" id="KW-1185">Reference proteome</keyword>
<feature type="transmembrane region" description="Helical" evidence="1">
    <location>
        <begin position="6"/>
        <end position="24"/>
    </location>
</feature>
<organism evidence="2 3">
    <name type="scientific">Desulfofarcimen acetoxidans (strain ATCC 49208 / DSM 771 / KCTC 5769 / VKM B-1644 / 5575)</name>
    <name type="common">Desulfotomaculum acetoxidans</name>
    <dbReference type="NCBI Taxonomy" id="485916"/>
    <lineage>
        <taxon>Bacteria</taxon>
        <taxon>Bacillati</taxon>
        <taxon>Bacillota</taxon>
        <taxon>Clostridia</taxon>
        <taxon>Eubacteriales</taxon>
        <taxon>Peptococcaceae</taxon>
        <taxon>Desulfofarcimen</taxon>
    </lineage>
</organism>
<reference evidence="2 3" key="1">
    <citation type="journal article" date="2009" name="Stand. Genomic Sci.">
        <title>Complete genome sequence of Desulfotomaculum acetoxidans type strain (5575).</title>
        <authorList>
            <person name="Spring S."/>
            <person name="Lapidus A."/>
            <person name="Schroder M."/>
            <person name="Gleim D."/>
            <person name="Sims D."/>
            <person name="Meincke L."/>
            <person name="Glavina Del Rio T."/>
            <person name="Tice H."/>
            <person name="Copeland A."/>
            <person name="Cheng J.F."/>
            <person name="Lucas S."/>
            <person name="Chen F."/>
            <person name="Nolan M."/>
            <person name="Bruce D."/>
            <person name="Goodwin L."/>
            <person name="Pitluck S."/>
            <person name="Ivanova N."/>
            <person name="Mavromatis K."/>
            <person name="Mikhailova N."/>
            <person name="Pati A."/>
            <person name="Chen A."/>
            <person name="Palaniappan K."/>
            <person name="Land M."/>
            <person name="Hauser L."/>
            <person name="Chang Y.J."/>
            <person name="Jeffries C.D."/>
            <person name="Chain P."/>
            <person name="Saunders E."/>
            <person name="Brettin T."/>
            <person name="Detter J.C."/>
            <person name="Goker M."/>
            <person name="Bristow J."/>
            <person name="Eisen J.A."/>
            <person name="Markowitz V."/>
            <person name="Hugenholtz P."/>
            <person name="Kyrpides N.C."/>
            <person name="Klenk H.P."/>
            <person name="Han C."/>
        </authorList>
    </citation>
    <scope>NUCLEOTIDE SEQUENCE [LARGE SCALE GENOMIC DNA]</scope>
    <source>
        <strain evidence="3">ATCC 49208 / DSM 771 / VKM B-1644</strain>
    </source>
</reference>
<dbReference type="STRING" id="485916.Dtox_2606"/>
<evidence type="ECO:0000313" key="2">
    <source>
        <dbReference type="EMBL" id="ACV63399.1"/>
    </source>
</evidence>
<keyword evidence="1" id="KW-1133">Transmembrane helix</keyword>